<dbReference type="Proteomes" id="UP000193944">
    <property type="component" value="Unassembled WGS sequence"/>
</dbReference>
<dbReference type="AlphaFoldDB" id="A0A1Y1XN61"/>
<keyword evidence="1" id="KW-0732">Signal</keyword>
<dbReference type="PANTHER" id="PTHR40050:SF1">
    <property type="entry name" value="INNER SPORE COAT PROTEIN H"/>
    <property type="match status" value="1"/>
</dbReference>
<evidence type="ECO:0000256" key="3">
    <source>
        <dbReference type="ARBA" id="ARBA00022801"/>
    </source>
</evidence>
<evidence type="ECO:0000259" key="5">
    <source>
        <dbReference type="PROSITE" id="PS51763"/>
    </source>
</evidence>
<protein>
    <recommendedName>
        <fullName evidence="5">CBM10 domain-containing protein</fullName>
    </recommendedName>
</protein>
<comment type="caution">
    <text evidence="6">The sequence shown here is derived from an EMBL/GenBank/DDBJ whole genome shotgun (WGS) entry which is preliminary data.</text>
</comment>
<dbReference type="STRING" id="1754192.A0A1Y1XN61"/>
<feature type="domain" description="CBM10" evidence="5">
    <location>
        <begin position="668"/>
        <end position="705"/>
    </location>
</feature>
<dbReference type="OrthoDB" id="2227089at2759"/>
<organism evidence="6 7">
    <name type="scientific">Anaeromyces robustus</name>
    <dbReference type="NCBI Taxonomy" id="1754192"/>
    <lineage>
        <taxon>Eukaryota</taxon>
        <taxon>Fungi</taxon>
        <taxon>Fungi incertae sedis</taxon>
        <taxon>Chytridiomycota</taxon>
        <taxon>Chytridiomycota incertae sedis</taxon>
        <taxon>Neocallimastigomycetes</taxon>
        <taxon>Neocallimastigales</taxon>
        <taxon>Neocallimastigaceae</taxon>
        <taxon>Anaeromyces</taxon>
    </lineage>
</organism>
<feature type="region of interest" description="Disordered" evidence="4">
    <location>
        <begin position="157"/>
        <end position="176"/>
    </location>
</feature>
<evidence type="ECO:0000256" key="2">
    <source>
        <dbReference type="ARBA" id="ARBA00022737"/>
    </source>
</evidence>
<gene>
    <name evidence="6" type="ORF">BCR32DRAFT_228678</name>
</gene>
<accession>A0A1Y1XN61</accession>
<dbReference type="GO" id="GO:0016787">
    <property type="term" value="F:hydrolase activity"/>
    <property type="evidence" value="ECO:0007669"/>
    <property type="project" value="UniProtKB-KW"/>
</dbReference>
<dbReference type="PROSITE" id="PS51763">
    <property type="entry name" value="CBM10"/>
    <property type="match status" value="2"/>
</dbReference>
<dbReference type="Pfam" id="PF02013">
    <property type="entry name" value="CBM_10"/>
    <property type="match status" value="2"/>
</dbReference>
<dbReference type="PANTHER" id="PTHR40050">
    <property type="entry name" value="INNER SPORE COAT PROTEIN H"/>
    <property type="match status" value="1"/>
</dbReference>
<dbReference type="EMBL" id="MCFG01000017">
    <property type="protein sequence ID" value="ORX86784.1"/>
    <property type="molecule type" value="Genomic_DNA"/>
</dbReference>
<sequence length="711" mass="83421">MTTFINKGQRPELFELTDNEVAVFRVTISDDEFIQLKQKTNVGNKINNRYKLTEQMYLQANGFVQFLSHFNFKQTYPGKNFTEVLPELNINEEGFAQIDPTEVLNRLNITKEGILGIDLTSNENFQNIYEIIDNTIYSRPEFNLTKIMRTMDRLGHDDNDQEEGNIKQQQQNFNSNSEEVFKTKQATLNVELNGNQEDFETVTFSIGGYSSHSYGKQGFNFKIHGNKVLYGRKQFRLRSDAREATFLRSKLVCDIQNRLGIPSISANYATLYINDEYMGLYVLMDIYRPSWIKYEYGEKDTKTLYQCKSTGNFLTVEKSINSCINRNDEVKDHSEWVKFITSLNKAQTVEEIESIFDVDLFLTQIALEFLFGSWDHFLNYGHNYYLYKPVNDKWKYLSYDFDAEFGQDLDLPFFRFIYEDMPELMINFNTDYPKYSFGKWTKKNHLIEILILNNPGRFNKILKNIVTEVFNPTTLFSHIDELKEFIRPYVELDKIPDNNGKYPGRLNEKLDDYTLEQWEANSEFTTIQTTTGFKAYGIKYWILEKYRFICKTYYMDCDPIYIDENYEYPINKNVEYLSYFPSLDPSTTTTTTIRRITTSTTTTTTTTTTTSFITPTKIATTYNCLAELLGYSCCSPENTNIYLQDENGDWGFDFEKNEWCGLTPYIETCWSEEIGYPCCKTCDVFYEEDYEGRWGIENDNWCGIPTSCSYN</sequence>
<dbReference type="InterPro" id="IPR014867">
    <property type="entry name" value="Spore_coat_CotH_CotH2/3/7"/>
</dbReference>
<dbReference type="Pfam" id="PF08757">
    <property type="entry name" value="CotH"/>
    <property type="match status" value="1"/>
</dbReference>
<evidence type="ECO:0000256" key="1">
    <source>
        <dbReference type="ARBA" id="ARBA00022729"/>
    </source>
</evidence>
<dbReference type="InterPro" id="IPR009034">
    <property type="entry name" value="Dockerin_dom_fun_sf"/>
</dbReference>
<proteinExistence type="predicted"/>
<evidence type="ECO:0000256" key="4">
    <source>
        <dbReference type="SAM" id="MobiDB-lite"/>
    </source>
</evidence>
<name>A0A1Y1XN61_9FUNG</name>
<reference evidence="6 7" key="1">
    <citation type="submission" date="2016-08" db="EMBL/GenBank/DDBJ databases">
        <title>A Parts List for Fungal Cellulosomes Revealed by Comparative Genomics.</title>
        <authorList>
            <consortium name="DOE Joint Genome Institute"/>
            <person name="Haitjema C.H."/>
            <person name="Gilmore S.P."/>
            <person name="Henske J.K."/>
            <person name="Solomon K.V."/>
            <person name="De Groot R."/>
            <person name="Kuo A."/>
            <person name="Mondo S.J."/>
            <person name="Salamov A.A."/>
            <person name="Labutti K."/>
            <person name="Zhao Z."/>
            <person name="Chiniquy J."/>
            <person name="Barry K."/>
            <person name="Brewer H.M."/>
            <person name="Purvine S.O."/>
            <person name="Wright A.T."/>
            <person name="Boxma B."/>
            <person name="Van Alen T."/>
            <person name="Hackstein J.H."/>
            <person name="Baker S.E."/>
            <person name="Grigoriev I.V."/>
            <person name="O'Malley M.A."/>
        </authorList>
    </citation>
    <scope>NUCLEOTIDE SEQUENCE [LARGE SCALE GENOMIC DNA]</scope>
    <source>
        <strain evidence="6 7">S4</strain>
    </source>
</reference>
<keyword evidence="3" id="KW-0378">Hydrolase</keyword>
<dbReference type="InterPro" id="IPR002883">
    <property type="entry name" value="CBM10/Dockerin_dom"/>
</dbReference>
<evidence type="ECO:0000313" key="6">
    <source>
        <dbReference type="EMBL" id="ORX86784.1"/>
    </source>
</evidence>
<keyword evidence="7" id="KW-1185">Reference proteome</keyword>
<feature type="domain" description="CBM10" evidence="5">
    <location>
        <begin position="623"/>
        <end position="663"/>
    </location>
</feature>
<dbReference type="SUPFAM" id="SSF64571">
    <property type="entry name" value="Cellulose docking domain, dockering"/>
    <property type="match status" value="2"/>
</dbReference>
<feature type="compositionally biased region" description="Low complexity" evidence="4">
    <location>
        <begin position="166"/>
        <end position="176"/>
    </location>
</feature>
<keyword evidence="2" id="KW-0677">Repeat</keyword>
<reference evidence="6 7" key="2">
    <citation type="submission" date="2016-08" db="EMBL/GenBank/DDBJ databases">
        <title>Pervasive Adenine N6-methylation of Active Genes in Fungi.</title>
        <authorList>
            <consortium name="DOE Joint Genome Institute"/>
            <person name="Mondo S.J."/>
            <person name="Dannebaum R.O."/>
            <person name="Kuo R.C."/>
            <person name="Labutti K."/>
            <person name="Haridas S."/>
            <person name="Kuo A."/>
            <person name="Salamov A."/>
            <person name="Ahrendt S.R."/>
            <person name="Lipzen A."/>
            <person name="Sullivan W."/>
            <person name="Andreopoulos W.B."/>
            <person name="Clum A."/>
            <person name="Lindquist E."/>
            <person name="Daum C."/>
            <person name="Ramamoorthy G.K."/>
            <person name="Gryganskyi A."/>
            <person name="Culley D."/>
            <person name="Magnuson J.K."/>
            <person name="James T.Y."/>
            <person name="O'Malley M.A."/>
            <person name="Stajich J.E."/>
            <person name="Spatafora J.W."/>
            <person name="Visel A."/>
            <person name="Grigoriev I.V."/>
        </authorList>
    </citation>
    <scope>NUCLEOTIDE SEQUENCE [LARGE SCALE GENOMIC DNA]</scope>
    <source>
        <strain evidence="6 7">S4</strain>
    </source>
</reference>
<dbReference type="Gene3D" id="3.90.1220.10">
    <property type="entry name" value="Cellulose docking domain, dockering"/>
    <property type="match status" value="2"/>
</dbReference>
<evidence type="ECO:0000313" key="7">
    <source>
        <dbReference type="Proteomes" id="UP000193944"/>
    </source>
</evidence>